<evidence type="ECO:0000313" key="3">
    <source>
        <dbReference type="Proteomes" id="UP001516023"/>
    </source>
</evidence>
<dbReference type="PANTHER" id="PTHR38899">
    <property type="entry name" value="DOMAIN OOKINETE PROTEIN, PUTATIVE-RELATED"/>
    <property type="match status" value="1"/>
</dbReference>
<evidence type="ECO:0000256" key="1">
    <source>
        <dbReference type="SAM" id="MobiDB-lite"/>
    </source>
</evidence>
<evidence type="ECO:0000313" key="2">
    <source>
        <dbReference type="EMBL" id="KAL3787645.1"/>
    </source>
</evidence>
<dbReference type="EMBL" id="JABMIG020000171">
    <property type="protein sequence ID" value="KAL3787645.1"/>
    <property type="molecule type" value="Genomic_DNA"/>
</dbReference>
<dbReference type="PANTHER" id="PTHR38899:SF2">
    <property type="entry name" value="FCP1 HOMOLOGY DOMAIN-CONTAINING PROTEIN"/>
    <property type="match status" value="1"/>
</dbReference>
<organism evidence="2 3">
    <name type="scientific">Cyclotella cryptica</name>
    <dbReference type="NCBI Taxonomy" id="29204"/>
    <lineage>
        <taxon>Eukaryota</taxon>
        <taxon>Sar</taxon>
        <taxon>Stramenopiles</taxon>
        <taxon>Ochrophyta</taxon>
        <taxon>Bacillariophyta</taxon>
        <taxon>Coscinodiscophyceae</taxon>
        <taxon>Thalassiosirophycidae</taxon>
        <taxon>Stephanodiscales</taxon>
        <taxon>Stephanodiscaceae</taxon>
        <taxon>Cyclotella</taxon>
    </lineage>
</organism>
<feature type="region of interest" description="Disordered" evidence="1">
    <location>
        <begin position="144"/>
        <end position="173"/>
    </location>
</feature>
<dbReference type="AlphaFoldDB" id="A0ABD3PHL9"/>
<name>A0ABD3PHL9_9STRA</name>
<protein>
    <submittedName>
        <fullName evidence="2">Uncharacterized protein</fullName>
    </submittedName>
</protein>
<dbReference type="Proteomes" id="UP001516023">
    <property type="component" value="Unassembled WGS sequence"/>
</dbReference>
<sequence length="292" mass="32874">MAPSINNSIIIFDWDDTICPSSFVDRAQVDNYKKLPKKYHSLFTEIEKCAEQCLAEASKYGEVIIITNSDDGWVKYSAERYLPSLLPTLKKYRIVSARTRYEKFYPSQPLCWKAAAFAHEANEHFCQVEDARLLDECAKGDIPEMDAVSTDDDSMGSQSSSDSPGWQQAKDEATPFRRREIISFGDSMEERTAVKIVSDQLDSTPKSVMFLSNPTPTQIIGQLTMLTHHMSFVCNNASDLDLEISMKQAEKCAQGYLAKLAEQPKENPSILQRILRAGTSCSVDDEMEQYGC</sequence>
<comment type="caution">
    <text evidence="2">The sequence shown here is derived from an EMBL/GenBank/DDBJ whole genome shotgun (WGS) entry which is preliminary data.</text>
</comment>
<reference evidence="2 3" key="1">
    <citation type="journal article" date="2020" name="G3 (Bethesda)">
        <title>Improved Reference Genome for Cyclotella cryptica CCMP332, a Model for Cell Wall Morphogenesis, Salinity Adaptation, and Lipid Production in Diatoms (Bacillariophyta).</title>
        <authorList>
            <person name="Roberts W.R."/>
            <person name="Downey K.M."/>
            <person name="Ruck E.C."/>
            <person name="Traller J.C."/>
            <person name="Alverson A.J."/>
        </authorList>
    </citation>
    <scope>NUCLEOTIDE SEQUENCE [LARGE SCALE GENOMIC DNA]</scope>
    <source>
        <strain evidence="2 3">CCMP332</strain>
    </source>
</reference>
<accession>A0ABD3PHL9</accession>
<gene>
    <name evidence="2" type="ORF">HJC23_011793</name>
</gene>
<proteinExistence type="predicted"/>
<keyword evidence="3" id="KW-1185">Reference proteome</keyword>